<dbReference type="VEuPathDB" id="VectorBase:ASIC010482"/>
<gene>
    <name evidence="1" type="ORF">ZHAS_00010482</name>
</gene>
<dbReference type="EnsemblMetazoa" id="ASIC010482-RA">
    <property type="protein sequence ID" value="ASIC010482-PA"/>
    <property type="gene ID" value="ASIC010482"/>
</dbReference>
<protein>
    <submittedName>
        <fullName evidence="1 2">Diphosphate--fructose-6-phosphate 1-phosphotransferase</fullName>
    </submittedName>
</protein>
<proteinExistence type="predicted"/>
<dbReference type="EMBL" id="ATLV01018130">
    <property type="status" value="NOT_ANNOTATED_CDS"/>
    <property type="molecule type" value="Genomic_DNA"/>
</dbReference>
<dbReference type="Proteomes" id="UP000030765">
    <property type="component" value="Unassembled WGS sequence"/>
</dbReference>
<sequence>MVGPTANDLSRRWTVLRGRSGSGFGDAPGDKRVVPRCTSTTCVFLPKEVVGKIINNNNPTDLDE</sequence>
<evidence type="ECO:0000313" key="1">
    <source>
        <dbReference type="EMBL" id="KFB42738.1"/>
    </source>
</evidence>
<organism evidence="1">
    <name type="scientific">Anopheles sinensis</name>
    <name type="common">Mosquito</name>
    <dbReference type="NCBI Taxonomy" id="74873"/>
    <lineage>
        <taxon>Eukaryota</taxon>
        <taxon>Metazoa</taxon>
        <taxon>Ecdysozoa</taxon>
        <taxon>Arthropoda</taxon>
        <taxon>Hexapoda</taxon>
        <taxon>Insecta</taxon>
        <taxon>Pterygota</taxon>
        <taxon>Neoptera</taxon>
        <taxon>Endopterygota</taxon>
        <taxon>Diptera</taxon>
        <taxon>Nematocera</taxon>
        <taxon>Culicoidea</taxon>
        <taxon>Culicidae</taxon>
        <taxon>Anophelinae</taxon>
        <taxon>Anopheles</taxon>
    </lineage>
</organism>
<keyword evidence="3" id="KW-1185">Reference proteome</keyword>
<evidence type="ECO:0000313" key="2">
    <source>
        <dbReference type="EnsemblMetazoa" id="ASIC010482-PA"/>
    </source>
</evidence>
<dbReference type="EMBL" id="KE525214">
    <property type="protein sequence ID" value="KFB42738.1"/>
    <property type="molecule type" value="Genomic_DNA"/>
</dbReference>
<dbReference type="GO" id="GO:0016740">
    <property type="term" value="F:transferase activity"/>
    <property type="evidence" value="ECO:0007669"/>
    <property type="project" value="UniProtKB-KW"/>
</dbReference>
<evidence type="ECO:0000313" key="3">
    <source>
        <dbReference type="Proteomes" id="UP000030765"/>
    </source>
</evidence>
<dbReference type="AlphaFoldDB" id="A0A084VXP4"/>
<accession>A0A084VXP4</accession>
<reference evidence="2" key="2">
    <citation type="submission" date="2020-05" db="UniProtKB">
        <authorList>
            <consortium name="EnsemblMetazoa"/>
        </authorList>
    </citation>
    <scope>IDENTIFICATION</scope>
</reference>
<reference evidence="1 3" key="1">
    <citation type="journal article" date="2014" name="BMC Genomics">
        <title>Genome sequence of Anopheles sinensis provides insight into genetics basis of mosquito competence for malaria parasites.</title>
        <authorList>
            <person name="Zhou D."/>
            <person name="Zhang D."/>
            <person name="Ding G."/>
            <person name="Shi L."/>
            <person name="Hou Q."/>
            <person name="Ye Y."/>
            <person name="Xu Y."/>
            <person name="Zhou H."/>
            <person name="Xiong C."/>
            <person name="Li S."/>
            <person name="Yu J."/>
            <person name="Hong S."/>
            <person name="Yu X."/>
            <person name="Zou P."/>
            <person name="Chen C."/>
            <person name="Chang X."/>
            <person name="Wang W."/>
            <person name="Lv Y."/>
            <person name="Sun Y."/>
            <person name="Ma L."/>
            <person name="Shen B."/>
            <person name="Zhu C."/>
        </authorList>
    </citation>
    <scope>NUCLEOTIDE SEQUENCE [LARGE SCALE GENOMIC DNA]</scope>
</reference>
<keyword evidence="1" id="KW-0808">Transferase</keyword>
<name>A0A084VXP4_ANOSI</name>